<organism evidence="7 8">
    <name type="scientific">Diaporthe australafricana</name>
    <dbReference type="NCBI Taxonomy" id="127596"/>
    <lineage>
        <taxon>Eukaryota</taxon>
        <taxon>Fungi</taxon>
        <taxon>Dikarya</taxon>
        <taxon>Ascomycota</taxon>
        <taxon>Pezizomycotina</taxon>
        <taxon>Sordariomycetes</taxon>
        <taxon>Sordariomycetidae</taxon>
        <taxon>Diaporthales</taxon>
        <taxon>Diaporthaceae</taxon>
        <taxon>Diaporthe</taxon>
    </lineage>
</organism>
<feature type="region of interest" description="Disordered" evidence="6">
    <location>
        <begin position="198"/>
        <end position="217"/>
    </location>
</feature>
<keyword evidence="5" id="KW-0456">Lyase</keyword>
<dbReference type="InterPro" id="IPR025702">
    <property type="entry name" value="OXD"/>
</dbReference>
<evidence type="ECO:0000313" key="7">
    <source>
        <dbReference type="EMBL" id="KAL1852801.1"/>
    </source>
</evidence>
<proteinExistence type="predicted"/>
<keyword evidence="8" id="KW-1185">Reference proteome</keyword>
<comment type="cofactor">
    <cofactor evidence="1">
        <name>heme b</name>
        <dbReference type="ChEBI" id="CHEBI:60344"/>
    </cofactor>
</comment>
<evidence type="ECO:0000256" key="2">
    <source>
        <dbReference type="ARBA" id="ARBA00022617"/>
    </source>
</evidence>
<dbReference type="EMBL" id="JAWRVE010000156">
    <property type="protein sequence ID" value="KAL1852801.1"/>
    <property type="molecule type" value="Genomic_DNA"/>
</dbReference>
<dbReference type="Proteomes" id="UP001583177">
    <property type="component" value="Unassembled WGS sequence"/>
</dbReference>
<evidence type="ECO:0000313" key="8">
    <source>
        <dbReference type="Proteomes" id="UP001583177"/>
    </source>
</evidence>
<evidence type="ECO:0000256" key="4">
    <source>
        <dbReference type="ARBA" id="ARBA00023004"/>
    </source>
</evidence>
<sequence>MELEYAIPEWLRKDRTVPSRMPPGFTPPFEVYTSRFPETIKDLAMAIIGVQYASADLNDGGGLKTISSFISSNRVKQTSRPAFHEVAAVTDNRGFYNVAMFIYWPGTEAYKAWSAESGFDAWWSELETGGEEKTGYGWFLEVFLPTADRFETVVTTAVPEGAAHMRESSSGAIKEHAYWGSMRDRLPISQTDQLLGDADADDQTHKTGLTTNGGPAKRFRVPGKKNLTVIRSGQDWSAALPEERQIYLDSMQPPLIKGMEFLRDHGDEVGCFSCRFMDIVDPVTGKLGAGGGTERTFALAYFDNLASLEGWSKSHKTHLAIFGQFAKYAKRLGDKMSLRLFHEVLVLEVEQQFFEYIGCHEGTGMLRSL</sequence>
<evidence type="ECO:0008006" key="9">
    <source>
        <dbReference type="Google" id="ProtNLM"/>
    </source>
</evidence>
<accession>A0ABR3W492</accession>
<gene>
    <name evidence="7" type="ORF">Daus18300_012045</name>
</gene>
<comment type="caution">
    <text evidence="7">The sequence shown here is derived from an EMBL/GenBank/DDBJ whole genome shotgun (WGS) entry which is preliminary data.</text>
</comment>
<reference evidence="7 8" key="1">
    <citation type="journal article" date="2024" name="IMA Fungus">
        <title>IMA Genome - F19 : A genome assembly and annotation guide to empower mycologists, including annotated draft genome sequences of Ceratocystis pirilliformis, Diaporthe australafricana, Fusarium ophioides, Paecilomyces lecythidis, and Sporothrix stenoceras.</title>
        <authorList>
            <person name="Aylward J."/>
            <person name="Wilson A.M."/>
            <person name="Visagie C.M."/>
            <person name="Spraker J."/>
            <person name="Barnes I."/>
            <person name="Buitendag C."/>
            <person name="Ceriani C."/>
            <person name="Del Mar Angel L."/>
            <person name="du Plessis D."/>
            <person name="Fuchs T."/>
            <person name="Gasser K."/>
            <person name="Kramer D."/>
            <person name="Li W."/>
            <person name="Munsamy K."/>
            <person name="Piso A."/>
            <person name="Price J.L."/>
            <person name="Sonnekus B."/>
            <person name="Thomas C."/>
            <person name="van der Nest A."/>
            <person name="van Dijk A."/>
            <person name="van Heerden A."/>
            <person name="van Vuuren N."/>
            <person name="Yilmaz N."/>
            <person name="Duong T.A."/>
            <person name="van der Merwe N.A."/>
            <person name="Wingfield M.J."/>
            <person name="Wingfield B.D."/>
        </authorList>
    </citation>
    <scope>NUCLEOTIDE SEQUENCE [LARGE SCALE GENOMIC DNA]</scope>
    <source>
        <strain evidence="7 8">CMW 18300</strain>
    </source>
</reference>
<protein>
    <recommendedName>
        <fullName evidence="9">Phenylacetaldoxime dehydratase</fullName>
    </recommendedName>
</protein>
<keyword evidence="3" id="KW-0479">Metal-binding</keyword>
<evidence type="ECO:0000256" key="1">
    <source>
        <dbReference type="ARBA" id="ARBA00001970"/>
    </source>
</evidence>
<evidence type="ECO:0000256" key="3">
    <source>
        <dbReference type="ARBA" id="ARBA00022723"/>
    </source>
</evidence>
<dbReference type="Pfam" id="PF13816">
    <property type="entry name" value="Dehydratase_hem"/>
    <property type="match status" value="1"/>
</dbReference>
<name>A0ABR3W492_9PEZI</name>
<keyword evidence="4" id="KW-0408">Iron</keyword>
<keyword evidence="2" id="KW-0349">Heme</keyword>
<evidence type="ECO:0000256" key="6">
    <source>
        <dbReference type="SAM" id="MobiDB-lite"/>
    </source>
</evidence>
<evidence type="ECO:0000256" key="5">
    <source>
        <dbReference type="ARBA" id="ARBA00023239"/>
    </source>
</evidence>